<gene>
    <name evidence="3" type="ORF">WJX68_10905</name>
</gene>
<evidence type="ECO:0000313" key="4">
    <source>
        <dbReference type="Proteomes" id="UP001364211"/>
    </source>
</evidence>
<comment type="similarity">
    <text evidence="1 2">Belongs to the cytochrome P450 family.</text>
</comment>
<sequence length="413" mass="46190">MTRTRPAISVLDGDTYANGDPTTYGLPLEQYRYLREEEPVYLQRFDDPLLIDEVHVVTRNEDIVRVDRDAETFAADRGFVNIWKVNPIDPQFGGVPAMLSKDGADHRRHRTVISRGFTPKVVTRLEEKFRDYARTIVDTALEKGTFDFVTEVAHAMPMEALGDVLGVPPADRGQFFAWVDKFAAPFDTRITPSFDMVMEAIGQLMVYATDLAEQKSRCPMDDVVSKIVTAGRDETLSEEEMMGNVVLLASGAAESTRSALAHGMHELMRNPEQNAWLRERADDVPATAIQEICRISTPFLHFVRTATRDVEMHGTVIREGERVAMLLGAGNFDPEVIPDPDTFDLSRNPNMHVAFGRGAHTCLGKHVAALEMKILLEELLQRTKDIRPAGEIAYVRDVFARGVYTLPVTVTPA</sequence>
<dbReference type="InterPro" id="IPR002397">
    <property type="entry name" value="Cyt_P450_B"/>
</dbReference>
<dbReference type="Gene3D" id="1.10.630.10">
    <property type="entry name" value="Cytochrome P450"/>
    <property type="match status" value="1"/>
</dbReference>
<dbReference type="PANTHER" id="PTHR46696">
    <property type="entry name" value="P450, PUTATIVE (EUROFUNG)-RELATED"/>
    <property type="match status" value="1"/>
</dbReference>
<dbReference type="RefSeq" id="WP_340289055.1">
    <property type="nucleotide sequence ID" value="NZ_JBBJUP010000007.1"/>
</dbReference>
<evidence type="ECO:0000256" key="2">
    <source>
        <dbReference type="RuleBase" id="RU000461"/>
    </source>
</evidence>
<dbReference type="InterPro" id="IPR017972">
    <property type="entry name" value="Cyt_P450_CS"/>
</dbReference>
<dbReference type="Proteomes" id="UP001364211">
    <property type="component" value="Unassembled WGS sequence"/>
</dbReference>
<organism evidence="3 4">
    <name type="scientific">Pseudonocardia spirodelae</name>
    <dbReference type="NCBI Taxonomy" id="3133431"/>
    <lineage>
        <taxon>Bacteria</taxon>
        <taxon>Bacillati</taxon>
        <taxon>Actinomycetota</taxon>
        <taxon>Actinomycetes</taxon>
        <taxon>Pseudonocardiales</taxon>
        <taxon>Pseudonocardiaceae</taxon>
        <taxon>Pseudonocardia</taxon>
    </lineage>
</organism>
<reference evidence="3 4" key="1">
    <citation type="submission" date="2024-03" db="EMBL/GenBank/DDBJ databases">
        <title>Draft genome sequence of Pseudonocardia sp. DW16-2.</title>
        <authorList>
            <person name="Duangmal K."/>
        </authorList>
    </citation>
    <scope>NUCLEOTIDE SEQUENCE [LARGE SCALE GENOMIC DNA]</scope>
    <source>
        <strain evidence="3 4">DW16-2</strain>
    </source>
</reference>
<protein>
    <submittedName>
        <fullName evidence="3">Cytochrome P450</fullName>
    </submittedName>
</protein>
<name>A0ABU8T7S6_9PSEU</name>
<evidence type="ECO:0000313" key="3">
    <source>
        <dbReference type="EMBL" id="MEJ8279440.1"/>
    </source>
</evidence>
<dbReference type="Pfam" id="PF00067">
    <property type="entry name" value="p450"/>
    <property type="match status" value="1"/>
</dbReference>
<proteinExistence type="inferred from homology"/>
<keyword evidence="2" id="KW-0560">Oxidoreductase</keyword>
<dbReference type="PANTHER" id="PTHR46696:SF4">
    <property type="entry name" value="BIOTIN BIOSYNTHESIS CYTOCHROME P450"/>
    <property type="match status" value="1"/>
</dbReference>
<keyword evidence="2" id="KW-0349">Heme</keyword>
<comment type="caution">
    <text evidence="3">The sequence shown here is derived from an EMBL/GenBank/DDBJ whole genome shotgun (WGS) entry which is preliminary data.</text>
</comment>
<dbReference type="InterPro" id="IPR001128">
    <property type="entry name" value="Cyt_P450"/>
</dbReference>
<keyword evidence="2" id="KW-0503">Monooxygenase</keyword>
<evidence type="ECO:0000256" key="1">
    <source>
        <dbReference type="ARBA" id="ARBA00010617"/>
    </source>
</evidence>
<keyword evidence="2" id="KW-0408">Iron</keyword>
<dbReference type="EMBL" id="JBBJUP010000007">
    <property type="protein sequence ID" value="MEJ8279440.1"/>
    <property type="molecule type" value="Genomic_DNA"/>
</dbReference>
<dbReference type="PRINTS" id="PR00359">
    <property type="entry name" value="BP450"/>
</dbReference>
<dbReference type="PROSITE" id="PS00086">
    <property type="entry name" value="CYTOCHROME_P450"/>
    <property type="match status" value="1"/>
</dbReference>
<keyword evidence="2" id="KW-0479">Metal-binding</keyword>
<dbReference type="SUPFAM" id="SSF48264">
    <property type="entry name" value="Cytochrome P450"/>
    <property type="match status" value="1"/>
</dbReference>
<accession>A0ABU8T7S6</accession>
<keyword evidence="4" id="KW-1185">Reference proteome</keyword>
<dbReference type="InterPro" id="IPR036396">
    <property type="entry name" value="Cyt_P450_sf"/>
</dbReference>